<dbReference type="PANTHER" id="PTHR31735:SF1">
    <property type="entry name" value="VACUOLAR MEMBRANE PROTEIN YPL162C"/>
    <property type="match status" value="1"/>
</dbReference>
<feature type="transmembrane region" description="Helical" evidence="1">
    <location>
        <begin position="225"/>
        <end position="245"/>
    </location>
</feature>
<evidence type="ECO:0000313" key="3">
    <source>
        <dbReference type="Proteomes" id="UP001165083"/>
    </source>
</evidence>
<proteinExistence type="predicted"/>
<keyword evidence="1" id="KW-1133">Transmembrane helix</keyword>
<accession>A0A9W6TG69</accession>
<feature type="transmembrane region" description="Helical" evidence="1">
    <location>
        <begin position="90"/>
        <end position="111"/>
    </location>
</feature>
<dbReference type="Proteomes" id="UP001165083">
    <property type="component" value="Unassembled WGS sequence"/>
</dbReference>
<evidence type="ECO:0000313" key="2">
    <source>
        <dbReference type="EMBL" id="GMF12886.1"/>
    </source>
</evidence>
<dbReference type="Pfam" id="PF12400">
    <property type="entry name" value="STIMATE"/>
    <property type="match status" value="1"/>
</dbReference>
<feature type="transmembrane region" description="Helical" evidence="1">
    <location>
        <begin position="53"/>
        <end position="70"/>
    </location>
</feature>
<comment type="caution">
    <text evidence="2">The sequence shown here is derived from an EMBL/GenBank/DDBJ whole genome shotgun (WGS) entry which is preliminary data.</text>
</comment>
<keyword evidence="1" id="KW-0472">Membrane</keyword>
<evidence type="ECO:0000256" key="1">
    <source>
        <dbReference type="SAM" id="Phobius"/>
    </source>
</evidence>
<dbReference type="OrthoDB" id="431202at2759"/>
<dbReference type="PANTHER" id="PTHR31735">
    <property type="entry name" value="VACUOLAR MEMBRANE PROTEIN YPL162C"/>
    <property type="match status" value="1"/>
</dbReference>
<gene>
    <name evidence="2" type="ORF">Plil01_000343000</name>
</gene>
<dbReference type="GO" id="GO:0016020">
    <property type="term" value="C:membrane"/>
    <property type="evidence" value="ECO:0007669"/>
    <property type="project" value="TreeGrafter"/>
</dbReference>
<protein>
    <submittedName>
        <fullName evidence="2">Unnamed protein product</fullName>
    </submittedName>
</protein>
<dbReference type="EMBL" id="BSXW01000134">
    <property type="protein sequence ID" value="GMF12886.1"/>
    <property type="molecule type" value="Genomic_DNA"/>
</dbReference>
<feature type="transmembrane region" description="Helical" evidence="1">
    <location>
        <begin position="15"/>
        <end position="32"/>
    </location>
</feature>
<dbReference type="AlphaFoldDB" id="A0A9W6TG69"/>
<organism evidence="2 3">
    <name type="scientific">Phytophthora lilii</name>
    <dbReference type="NCBI Taxonomy" id="2077276"/>
    <lineage>
        <taxon>Eukaryota</taxon>
        <taxon>Sar</taxon>
        <taxon>Stramenopiles</taxon>
        <taxon>Oomycota</taxon>
        <taxon>Peronosporomycetes</taxon>
        <taxon>Peronosporales</taxon>
        <taxon>Peronosporaceae</taxon>
        <taxon>Phytophthora</taxon>
    </lineage>
</organism>
<sequence length="291" mass="33318">MSSRCTLVADRTDDAVQMLLGFIALSSLYAKWHFERPRRPAKVWFMDAMKQGTSAAMIHVMNILYAIGLVDFSDTPSDEDQVWQKEGGWAAFFAVLTLSCPCVFFSVRLLLHERGDRHHARRVHCLFIVAALHARGGAWLLTLLQRRLELLTRAVQTRQQWTSLRCHGYYGSPPSWRVWWMQLLQWCAILMVMKFFVGAVLYAFSTPLGWVGSLLFYPVHNHPKLELLIVMIGCPLVMNMVQFWIQDSFLMDHEQQNSEELPLLDPAADGAVQKQRGISNVSSAADMYEIL</sequence>
<name>A0A9W6TG69_9STRA</name>
<dbReference type="InterPro" id="IPR022127">
    <property type="entry name" value="STIMATE/YPL162C"/>
</dbReference>
<keyword evidence="1" id="KW-0812">Transmembrane</keyword>
<keyword evidence="3" id="KW-1185">Reference proteome</keyword>
<reference evidence="2" key="1">
    <citation type="submission" date="2023-04" db="EMBL/GenBank/DDBJ databases">
        <title>Phytophthora lilii NBRC 32176.</title>
        <authorList>
            <person name="Ichikawa N."/>
            <person name="Sato H."/>
            <person name="Tonouchi N."/>
        </authorList>
    </citation>
    <scope>NUCLEOTIDE SEQUENCE</scope>
    <source>
        <strain evidence="2">NBRC 32176</strain>
    </source>
</reference>